<proteinExistence type="predicted"/>
<keyword evidence="2" id="KW-1185">Reference proteome</keyword>
<dbReference type="AlphaFoldDB" id="A0A843X498"/>
<evidence type="ECO:0000313" key="1">
    <source>
        <dbReference type="EMBL" id="MQM12204.1"/>
    </source>
</evidence>
<dbReference type="EMBL" id="NMUH01005230">
    <property type="protein sequence ID" value="MQM12204.1"/>
    <property type="molecule type" value="Genomic_DNA"/>
</dbReference>
<dbReference type="Proteomes" id="UP000652761">
    <property type="component" value="Unassembled WGS sequence"/>
</dbReference>
<gene>
    <name evidence="1" type="ORF">Taro_045118</name>
</gene>
<accession>A0A843X498</accession>
<sequence>MAGGLVTAEADVCPPTRFPDGRAPVHGRDEGSTHAALCAARVDSRSRVDELRERDHLAVRRGSRQRPMPCCSGVGIRSFTRGMGGRFPRGRWEDWELGMELWRSRSHRPSPEAVAGPLYFARKKGLLQFVALGSIKLVRTWVLSTVCSLEDSHPSGCSTWSAVLEILTCIGRQMKVTCFSYGTLIIFILPGPTGASSNPGPELRPVPAVQVPPNSADFGGLEDTAKSHLPEHIAKPTAFYSLSFTCSGGCTNPTFPGILQSSLVTLGTE</sequence>
<comment type="caution">
    <text evidence="1">The sequence shown here is derived from an EMBL/GenBank/DDBJ whole genome shotgun (WGS) entry which is preliminary data.</text>
</comment>
<protein>
    <submittedName>
        <fullName evidence="1">Uncharacterized protein</fullName>
    </submittedName>
</protein>
<evidence type="ECO:0000313" key="2">
    <source>
        <dbReference type="Proteomes" id="UP000652761"/>
    </source>
</evidence>
<organism evidence="1 2">
    <name type="scientific">Colocasia esculenta</name>
    <name type="common">Wild taro</name>
    <name type="synonym">Arum esculentum</name>
    <dbReference type="NCBI Taxonomy" id="4460"/>
    <lineage>
        <taxon>Eukaryota</taxon>
        <taxon>Viridiplantae</taxon>
        <taxon>Streptophyta</taxon>
        <taxon>Embryophyta</taxon>
        <taxon>Tracheophyta</taxon>
        <taxon>Spermatophyta</taxon>
        <taxon>Magnoliopsida</taxon>
        <taxon>Liliopsida</taxon>
        <taxon>Araceae</taxon>
        <taxon>Aroideae</taxon>
        <taxon>Colocasieae</taxon>
        <taxon>Colocasia</taxon>
    </lineage>
</organism>
<name>A0A843X498_COLES</name>
<reference evidence="1" key="1">
    <citation type="submission" date="2017-07" db="EMBL/GenBank/DDBJ databases">
        <title>Taro Niue Genome Assembly and Annotation.</title>
        <authorList>
            <person name="Atibalentja N."/>
            <person name="Keating K."/>
            <person name="Fields C.J."/>
        </authorList>
    </citation>
    <scope>NUCLEOTIDE SEQUENCE</scope>
    <source>
        <strain evidence="1">Niue_2</strain>
        <tissue evidence="1">Leaf</tissue>
    </source>
</reference>